<name>A0ACC3MY06_9PEZI</name>
<dbReference type="EMBL" id="JAUTXU010000122">
    <property type="protein sequence ID" value="KAK3706192.1"/>
    <property type="molecule type" value="Genomic_DNA"/>
</dbReference>
<proteinExistence type="predicted"/>
<keyword evidence="2" id="KW-1185">Reference proteome</keyword>
<accession>A0ACC3MY06</accession>
<dbReference type="Proteomes" id="UP001281147">
    <property type="component" value="Unassembled WGS sequence"/>
</dbReference>
<reference evidence="1" key="1">
    <citation type="submission" date="2023-07" db="EMBL/GenBank/DDBJ databases">
        <title>Black Yeasts Isolated from many extreme environments.</title>
        <authorList>
            <person name="Coleine C."/>
            <person name="Stajich J.E."/>
            <person name="Selbmann L."/>
        </authorList>
    </citation>
    <scope>NUCLEOTIDE SEQUENCE</scope>
    <source>
        <strain evidence="1">CCFEE 5714</strain>
    </source>
</reference>
<evidence type="ECO:0000313" key="2">
    <source>
        <dbReference type="Proteomes" id="UP001281147"/>
    </source>
</evidence>
<sequence>MDSFFRTLDVMAEFPNTLGVLAAYELVNDEESEACIPVIAAVVRDLKRHAKLKSEATGQRTLPIGYGAATTHPRDKMILDYLSSQDEADRIDFWTCKNYSWASPADMESSGYNEWIERYESTTIPFFFSEYGNNTNSPRLFDETVALYSPEMTRVFSGGCVYELWHGANRYGLVGMLPAREEGITPGKVRQRDRNDAYVAETRQTDQGTLRIFQDFMNYKASLEATKDIQPNNDRAMTGREGLVKGTTQDVGQVPESCVDWLKIEEDLGCS</sequence>
<gene>
    <name evidence="1" type="ORF">LTR37_012893</name>
</gene>
<organism evidence="1 2">
    <name type="scientific">Vermiconidia calcicola</name>
    <dbReference type="NCBI Taxonomy" id="1690605"/>
    <lineage>
        <taxon>Eukaryota</taxon>
        <taxon>Fungi</taxon>
        <taxon>Dikarya</taxon>
        <taxon>Ascomycota</taxon>
        <taxon>Pezizomycotina</taxon>
        <taxon>Dothideomycetes</taxon>
        <taxon>Dothideomycetidae</taxon>
        <taxon>Mycosphaerellales</taxon>
        <taxon>Extremaceae</taxon>
        <taxon>Vermiconidia</taxon>
    </lineage>
</organism>
<protein>
    <submittedName>
        <fullName evidence="1">Uncharacterized protein</fullName>
    </submittedName>
</protein>
<comment type="caution">
    <text evidence="1">The sequence shown here is derived from an EMBL/GenBank/DDBJ whole genome shotgun (WGS) entry which is preliminary data.</text>
</comment>
<evidence type="ECO:0000313" key="1">
    <source>
        <dbReference type="EMBL" id="KAK3706192.1"/>
    </source>
</evidence>